<dbReference type="PANTHER" id="PTHR43209">
    <property type="entry name" value="TRNA SULFURTRANSFERASE"/>
    <property type="match status" value="1"/>
</dbReference>
<keyword evidence="9 19" id="KW-0784">Thiamine biosynthesis</keyword>
<feature type="binding site" evidence="19">
    <location>
        <begin position="183"/>
        <end position="184"/>
    </location>
    <ligand>
        <name>ATP</name>
        <dbReference type="ChEBI" id="CHEBI:30616"/>
    </ligand>
</feature>
<dbReference type="GO" id="GO:0009229">
    <property type="term" value="P:thiamine diphosphate biosynthetic process"/>
    <property type="evidence" value="ECO:0007669"/>
    <property type="project" value="UniProtKB-UniRule"/>
</dbReference>
<keyword evidence="4 19" id="KW-0820">tRNA-binding</keyword>
<comment type="pathway">
    <text evidence="2 19">Cofactor biosynthesis; thiamine diphosphate biosynthesis.</text>
</comment>
<dbReference type="GeneID" id="301193610"/>
<dbReference type="EMBL" id="BAWO01000011">
    <property type="protein sequence ID" value="GAJ39027.1"/>
    <property type="molecule type" value="Genomic_DNA"/>
</dbReference>
<keyword evidence="3 19" id="KW-0963">Cytoplasm</keyword>
<gene>
    <name evidence="19 21" type="primary">thiI</name>
    <name evidence="21" type="ORF">GCA01S_011_00800</name>
</gene>
<comment type="similarity">
    <text evidence="13 19">Belongs to the ThiI family.</text>
</comment>
<reference evidence="21 22" key="1">
    <citation type="submission" date="2014-04" db="EMBL/GenBank/DDBJ databases">
        <title>Whole genome shotgun sequence of Geobacillus caldoxylosilyticus NBRC 107762.</title>
        <authorList>
            <person name="Hosoyama A."/>
            <person name="Hosoyama Y."/>
            <person name="Katano-Makiyama Y."/>
            <person name="Tsuchikane K."/>
            <person name="Ohji S."/>
            <person name="Ichikawa N."/>
            <person name="Yamazoe A."/>
            <person name="Fujita N."/>
        </authorList>
    </citation>
    <scope>NUCLEOTIDE SEQUENCE [LARGE SCALE GENOMIC DNA]</scope>
    <source>
        <strain evidence="21 22">NBRC 107762</strain>
    </source>
</reference>
<evidence type="ECO:0000259" key="20">
    <source>
        <dbReference type="PROSITE" id="PS51165"/>
    </source>
</evidence>
<evidence type="ECO:0000256" key="14">
    <source>
        <dbReference type="ARBA" id="ARBA00066827"/>
    </source>
</evidence>
<feature type="binding site" evidence="19">
    <location>
        <begin position="208"/>
        <end position="209"/>
    </location>
    <ligand>
        <name>ATP</name>
        <dbReference type="ChEBI" id="CHEBI:30616"/>
    </ligand>
</feature>
<dbReference type="GO" id="GO:0002937">
    <property type="term" value="P:tRNA 4-thiouridine biosynthesis"/>
    <property type="evidence" value="ECO:0007669"/>
    <property type="project" value="TreeGrafter"/>
</dbReference>
<dbReference type="InterPro" id="IPR054173">
    <property type="entry name" value="ThiI_fer"/>
</dbReference>
<dbReference type="FunFam" id="3.40.50.620:FF:000053">
    <property type="entry name" value="Probable tRNA sulfurtransferase"/>
    <property type="match status" value="1"/>
</dbReference>
<evidence type="ECO:0000313" key="21">
    <source>
        <dbReference type="EMBL" id="GAJ39027.1"/>
    </source>
</evidence>
<feature type="binding site" evidence="19">
    <location>
        <position position="287"/>
    </location>
    <ligand>
        <name>ATP</name>
        <dbReference type="ChEBI" id="CHEBI:30616"/>
    </ligand>
</feature>
<keyword evidence="6 19" id="KW-0547">Nucleotide-binding</keyword>
<dbReference type="GO" id="GO:0140741">
    <property type="term" value="F:tRNA-uracil-4 sulfurtransferase activity"/>
    <property type="evidence" value="ECO:0007669"/>
    <property type="project" value="UniProtKB-EC"/>
</dbReference>
<dbReference type="InterPro" id="IPR020536">
    <property type="entry name" value="ThiI_AANH"/>
</dbReference>
<comment type="catalytic activity">
    <reaction evidence="10 19">
        <text>[ThiI sulfur-carrier protein]-S-sulfanyl-L-cysteine + a uridine in tRNA + 2 reduced [2Fe-2S]-[ferredoxin] + ATP + H(+) = [ThiI sulfur-carrier protein]-L-cysteine + a 4-thiouridine in tRNA + 2 oxidized [2Fe-2S]-[ferredoxin] + AMP + diphosphate</text>
        <dbReference type="Rhea" id="RHEA:24176"/>
        <dbReference type="Rhea" id="RHEA-COMP:10000"/>
        <dbReference type="Rhea" id="RHEA-COMP:10001"/>
        <dbReference type="Rhea" id="RHEA-COMP:13337"/>
        <dbReference type="Rhea" id="RHEA-COMP:13338"/>
        <dbReference type="Rhea" id="RHEA-COMP:13339"/>
        <dbReference type="Rhea" id="RHEA-COMP:13340"/>
        <dbReference type="ChEBI" id="CHEBI:15378"/>
        <dbReference type="ChEBI" id="CHEBI:29950"/>
        <dbReference type="ChEBI" id="CHEBI:30616"/>
        <dbReference type="ChEBI" id="CHEBI:33019"/>
        <dbReference type="ChEBI" id="CHEBI:33737"/>
        <dbReference type="ChEBI" id="CHEBI:33738"/>
        <dbReference type="ChEBI" id="CHEBI:61963"/>
        <dbReference type="ChEBI" id="CHEBI:65315"/>
        <dbReference type="ChEBI" id="CHEBI:136798"/>
        <dbReference type="ChEBI" id="CHEBI:456215"/>
        <dbReference type="EC" id="2.8.1.4"/>
    </reaction>
</comment>
<dbReference type="SUPFAM" id="SSF143437">
    <property type="entry name" value="THUMP domain-like"/>
    <property type="match status" value="1"/>
</dbReference>
<evidence type="ECO:0000256" key="16">
    <source>
        <dbReference type="ARBA" id="ARBA00075337"/>
    </source>
</evidence>
<dbReference type="InterPro" id="IPR004114">
    <property type="entry name" value="THUMP_dom"/>
</dbReference>
<evidence type="ECO:0000256" key="13">
    <source>
        <dbReference type="ARBA" id="ARBA00061472"/>
    </source>
</evidence>
<comment type="catalytic activity">
    <reaction evidence="11 19">
        <text>[ThiS sulfur-carrier protein]-C-terminal Gly-Gly-AMP + S-sulfanyl-L-cysteinyl-[cysteine desulfurase] + AH2 = [ThiS sulfur-carrier protein]-C-terminal-Gly-aminoethanethioate + L-cysteinyl-[cysteine desulfurase] + A + AMP + 2 H(+)</text>
        <dbReference type="Rhea" id="RHEA:43340"/>
        <dbReference type="Rhea" id="RHEA-COMP:12157"/>
        <dbReference type="Rhea" id="RHEA-COMP:12158"/>
        <dbReference type="Rhea" id="RHEA-COMP:12910"/>
        <dbReference type="Rhea" id="RHEA-COMP:19908"/>
        <dbReference type="ChEBI" id="CHEBI:13193"/>
        <dbReference type="ChEBI" id="CHEBI:15378"/>
        <dbReference type="ChEBI" id="CHEBI:17499"/>
        <dbReference type="ChEBI" id="CHEBI:29950"/>
        <dbReference type="ChEBI" id="CHEBI:61963"/>
        <dbReference type="ChEBI" id="CHEBI:90618"/>
        <dbReference type="ChEBI" id="CHEBI:232372"/>
        <dbReference type="ChEBI" id="CHEBI:456215"/>
    </reaction>
</comment>
<dbReference type="GO" id="GO:0009228">
    <property type="term" value="P:thiamine biosynthetic process"/>
    <property type="evidence" value="ECO:0007669"/>
    <property type="project" value="UniProtKB-KW"/>
</dbReference>
<sequence>MKYDRILIRYGEMTTKGRNRNVFVRRLKNNVSKKLHMFPNIQIEYMRDRMYILLNGEPHEPIIEKLKTVFGIHSFSLAMKCHNELNEIKETALAAVKQLPYEGKTFKVSARRVDKRFPYGSDELNHEIGAYILRNTDGLTVDVHDPDINVRVEVRQDGTYVTCRDIFGAGGLPVGTSGKAMLMLSGGIDSPVAGYLAMKRGLEIEAVHFFSPPFTSERAKQKVIDLVKKLTTYGGKIKLHIVPFTEVQQEIYKQVPDEYSLISTRRAMLKITDALRRRQRALAIVTGESLGQVASQTLESMFVINEVTTTPILRPLVSMDKVEIIEIAKKIDTHDISILPYEDCCTIFTPKSPKTKPKKEKVLRYESAVDLDPLIEKAIANTETIVIDEDFEAEDEFEQLF</sequence>
<feature type="binding site" evidence="19">
    <location>
        <position position="265"/>
    </location>
    <ligand>
        <name>ATP</name>
        <dbReference type="ChEBI" id="CHEBI:30616"/>
    </ligand>
</feature>
<dbReference type="InterPro" id="IPR050102">
    <property type="entry name" value="tRNA_sulfurtransferase_ThiI"/>
</dbReference>
<dbReference type="GO" id="GO:0005524">
    <property type="term" value="F:ATP binding"/>
    <property type="evidence" value="ECO:0007669"/>
    <property type="project" value="UniProtKB-UniRule"/>
</dbReference>
<dbReference type="InterPro" id="IPR049961">
    <property type="entry name" value="ThiI_N"/>
</dbReference>
<dbReference type="AlphaFoldDB" id="A0A023DD05"/>
<evidence type="ECO:0000256" key="11">
    <source>
        <dbReference type="ARBA" id="ARBA00052330"/>
    </source>
</evidence>
<evidence type="ECO:0000256" key="7">
    <source>
        <dbReference type="ARBA" id="ARBA00022840"/>
    </source>
</evidence>
<evidence type="ECO:0000313" key="22">
    <source>
        <dbReference type="Proteomes" id="UP000023561"/>
    </source>
</evidence>
<dbReference type="CDD" id="cd11716">
    <property type="entry name" value="THUMP_ThiI"/>
    <property type="match status" value="1"/>
</dbReference>
<evidence type="ECO:0000256" key="3">
    <source>
        <dbReference type="ARBA" id="ARBA00022490"/>
    </source>
</evidence>
<evidence type="ECO:0000256" key="5">
    <source>
        <dbReference type="ARBA" id="ARBA00022679"/>
    </source>
</evidence>
<evidence type="ECO:0000256" key="19">
    <source>
        <dbReference type="HAMAP-Rule" id="MF_00021"/>
    </source>
</evidence>
<evidence type="ECO:0000256" key="9">
    <source>
        <dbReference type="ARBA" id="ARBA00022977"/>
    </source>
</evidence>
<dbReference type="GO" id="GO:0000049">
    <property type="term" value="F:tRNA binding"/>
    <property type="evidence" value="ECO:0007669"/>
    <property type="project" value="UniProtKB-UniRule"/>
</dbReference>
<evidence type="ECO:0000256" key="4">
    <source>
        <dbReference type="ARBA" id="ARBA00022555"/>
    </source>
</evidence>
<dbReference type="Pfam" id="PF02926">
    <property type="entry name" value="THUMP"/>
    <property type="match status" value="1"/>
</dbReference>
<dbReference type="PANTHER" id="PTHR43209:SF1">
    <property type="entry name" value="TRNA SULFURTRANSFERASE"/>
    <property type="match status" value="1"/>
</dbReference>
<comment type="caution">
    <text evidence="21">The sequence shown here is derived from an EMBL/GenBank/DDBJ whole genome shotgun (WGS) entry which is preliminary data.</text>
</comment>
<dbReference type="Gene3D" id="3.40.50.620">
    <property type="entry name" value="HUPs"/>
    <property type="match status" value="1"/>
</dbReference>
<dbReference type="Proteomes" id="UP000023561">
    <property type="component" value="Unassembled WGS sequence"/>
</dbReference>
<dbReference type="Pfam" id="PF02568">
    <property type="entry name" value="ThiI"/>
    <property type="match status" value="1"/>
</dbReference>
<dbReference type="NCBIfam" id="TIGR00342">
    <property type="entry name" value="tRNA uracil 4-sulfurtransferase ThiI"/>
    <property type="match status" value="1"/>
</dbReference>
<accession>A0A023DD05</accession>
<dbReference type="SMART" id="SM00981">
    <property type="entry name" value="THUMP"/>
    <property type="match status" value="1"/>
</dbReference>
<evidence type="ECO:0000256" key="15">
    <source>
        <dbReference type="ARBA" id="ARBA00071867"/>
    </source>
</evidence>
<dbReference type="OrthoDB" id="9773948at2"/>
<dbReference type="InterPro" id="IPR003720">
    <property type="entry name" value="tRNA_STrfase"/>
</dbReference>
<dbReference type="UniPathway" id="UPA00060"/>
<dbReference type="SUPFAM" id="SSF52402">
    <property type="entry name" value="Adenine nucleotide alpha hydrolases-like"/>
    <property type="match status" value="1"/>
</dbReference>
<keyword evidence="22" id="KW-1185">Reference proteome</keyword>
<evidence type="ECO:0000256" key="17">
    <source>
        <dbReference type="ARBA" id="ARBA00077849"/>
    </source>
</evidence>
<dbReference type="InterPro" id="IPR049962">
    <property type="entry name" value="THUMP_ThiI"/>
</dbReference>
<keyword evidence="8 19" id="KW-0694">RNA-binding</keyword>
<dbReference type="Gene3D" id="3.30.2130.30">
    <property type="match status" value="1"/>
</dbReference>
<dbReference type="GO" id="GO:0052837">
    <property type="term" value="P:thiazole biosynthetic process"/>
    <property type="evidence" value="ECO:0007669"/>
    <property type="project" value="TreeGrafter"/>
</dbReference>
<dbReference type="PROSITE" id="PS51165">
    <property type="entry name" value="THUMP"/>
    <property type="match status" value="1"/>
</dbReference>
<name>A0A023DD05_9BACL</name>
<evidence type="ECO:0000256" key="8">
    <source>
        <dbReference type="ARBA" id="ARBA00022884"/>
    </source>
</evidence>
<evidence type="ECO:0000256" key="10">
    <source>
        <dbReference type="ARBA" id="ARBA00050570"/>
    </source>
</evidence>
<dbReference type="InterPro" id="IPR014729">
    <property type="entry name" value="Rossmann-like_a/b/a_fold"/>
</dbReference>
<evidence type="ECO:0000256" key="6">
    <source>
        <dbReference type="ARBA" id="ARBA00022741"/>
    </source>
</evidence>
<evidence type="ECO:0000256" key="12">
    <source>
        <dbReference type="ARBA" id="ARBA00058382"/>
    </source>
</evidence>
<comment type="function">
    <text evidence="12 19">Catalyzes the ATP-dependent transfer of a sulfur to tRNA to produce 4-thiouridine in position 8 of tRNAs, which functions as a near-UV photosensor. Also catalyzes the transfer of sulfur to the sulfur carrier protein ThiS, forming ThiS-thiocarboxylate. This is a step in the synthesis of thiazole, in the thiamine biosynthesis pathway. The sulfur is donated as persulfide by IscS.</text>
</comment>
<keyword evidence="7 19" id="KW-0067">ATP-binding</keyword>
<organism evidence="21 22">
    <name type="scientific">Parageobacillus caldoxylosilyticus NBRC 107762</name>
    <dbReference type="NCBI Taxonomy" id="1220594"/>
    <lineage>
        <taxon>Bacteria</taxon>
        <taxon>Bacillati</taxon>
        <taxon>Bacillota</taxon>
        <taxon>Bacilli</taxon>
        <taxon>Bacillales</taxon>
        <taxon>Anoxybacillaceae</taxon>
        <taxon>Saccharococcus</taxon>
    </lineage>
</organism>
<feature type="binding site" evidence="19">
    <location>
        <position position="296"/>
    </location>
    <ligand>
        <name>ATP</name>
        <dbReference type="ChEBI" id="CHEBI:30616"/>
    </ligand>
</feature>
<dbReference type="HAMAP" id="MF_00021">
    <property type="entry name" value="ThiI"/>
    <property type="match status" value="1"/>
</dbReference>
<evidence type="ECO:0000256" key="18">
    <source>
        <dbReference type="ARBA" id="ARBA00080570"/>
    </source>
</evidence>
<dbReference type="RefSeq" id="WP_017434948.1">
    <property type="nucleotide sequence ID" value="NZ_BAWO01000011.1"/>
</dbReference>
<evidence type="ECO:0000256" key="2">
    <source>
        <dbReference type="ARBA" id="ARBA00004948"/>
    </source>
</evidence>
<evidence type="ECO:0000256" key="1">
    <source>
        <dbReference type="ARBA" id="ARBA00004496"/>
    </source>
</evidence>
<dbReference type="CDD" id="cd01712">
    <property type="entry name" value="PPase_ThiI"/>
    <property type="match status" value="1"/>
</dbReference>
<feature type="domain" description="THUMP" evidence="20">
    <location>
        <begin position="60"/>
        <end position="165"/>
    </location>
</feature>
<protein>
    <recommendedName>
        <fullName evidence="15 19">Probable tRNA sulfurtransferase</fullName>
        <ecNumber evidence="14 19">2.8.1.4</ecNumber>
    </recommendedName>
    <alternativeName>
        <fullName evidence="16 19">Sulfur carrier protein ThiS sulfurtransferase</fullName>
    </alternativeName>
    <alternativeName>
        <fullName evidence="17 19">Thiamine biosynthesis protein ThiI</fullName>
    </alternativeName>
    <alternativeName>
        <fullName evidence="18 19">tRNA 4-thiouridine synthase</fullName>
    </alternativeName>
</protein>
<dbReference type="GO" id="GO:0004810">
    <property type="term" value="F:CCA tRNA nucleotidyltransferase activity"/>
    <property type="evidence" value="ECO:0007669"/>
    <property type="project" value="InterPro"/>
</dbReference>
<dbReference type="GO" id="GO:0005829">
    <property type="term" value="C:cytosol"/>
    <property type="evidence" value="ECO:0007669"/>
    <property type="project" value="TreeGrafter"/>
</dbReference>
<proteinExistence type="inferred from homology"/>
<keyword evidence="5 19" id="KW-0808">Transferase</keyword>
<comment type="subcellular location">
    <subcellularLocation>
        <location evidence="1 19">Cytoplasm</location>
    </subcellularLocation>
</comment>
<dbReference type="Pfam" id="PF22025">
    <property type="entry name" value="ThiI_fer"/>
    <property type="match status" value="1"/>
</dbReference>
<dbReference type="EC" id="2.8.1.4" evidence="14 19"/>